<dbReference type="NCBIfam" id="NF003417">
    <property type="entry name" value="PRK04813.1"/>
    <property type="match status" value="2"/>
</dbReference>
<dbReference type="InterPro" id="IPR036736">
    <property type="entry name" value="ACP-like_sf"/>
</dbReference>
<dbReference type="InterPro" id="IPR001242">
    <property type="entry name" value="Condensation_dom"/>
</dbReference>
<evidence type="ECO:0000313" key="5">
    <source>
        <dbReference type="EMBL" id="MEA1081856.1"/>
    </source>
</evidence>
<dbReference type="CDD" id="cd05930">
    <property type="entry name" value="A_NRPS"/>
    <property type="match status" value="1"/>
</dbReference>
<dbReference type="CDD" id="cd19531">
    <property type="entry name" value="LCL_NRPS-like"/>
    <property type="match status" value="2"/>
</dbReference>
<dbReference type="InterPro" id="IPR006162">
    <property type="entry name" value="Ppantetheine_attach_site"/>
</dbReference>
<evidence type="ECO:0000313" key="6">
    <source>
        <dbReference type="Proteomes" id="UP001305746"/>
    </source>
</evidence>
<dbReference type="PANTHER" id="PTHR45527:SF1">
    <property type="entry name" value="FATTY ACID SYNTHASE"/>
    <property type="match status" value="1"/>
</dbReference>
<comment type="caution">
    <text evidence="5">The sequence shown here is derived from an EMBL/GenBank/DDBJ whole genome shotgun (WGS) entry which is preliminary data.</text>
</comment>
<dbReference type="PROSITE" id="PS00455">
    <property type="entry name" value="AMP_BINDING"/>
    <property type="match status" value="2"/>
</dbReference>
<dbReference type="InterPro" id="IPR020806">
    <property type="entry name" value="PKS_PP-bd"/>
</dbReference>
<dbReference type="Proteomes" id="UP001305746">
    <property type="component" value="Unassembled WGS sequence"/>
</dbReference>
<dbReference type="Pfam" id="PF00668">
    <property type="entry name" value="Condensation"/>
    <property type="match status" value="2"/>
</dbReference>
<dbReference type="PROSITE" id="PS50075">
    <property type="entry name" value="CARRIER"/>
    <property type="match status" value="2"/>
</dbReference>
<evidence type="ECO:0000259" key="4">
    <source>
        <dbReference type="PROSITE" id="PS50075"/>
    </source>
</evidence>
<dbReference type="InterPro" id="IPR010071">
    <property type="entry name" value="AA_adenyl_dom"/>
</dbReference>
<dbReference type="Gene3D" id="1.10.1200.10">
    <property type="entry name" value="ACP-like"/>
    <property type="match status" value="2"/>
</dbReference>
<feature type="domain" description="Carrier" evidence="4">
    <location>
        <begin position="990"/>
        <end position="1065"/>
    </location>
</feature>
<dbReference type="CDD" id="cd12116">
    <property type="entry name" value="A_NRPS_Ta1_like"/>
    <property type="match status" value="1"/>
</dbReference>
<dbReference type="Pfam" id="PF13193">
    <property type="entry name" value="AMP-binding_C"/>
    <property type="match status" value="2"/>
</dbReference>
<dbReference type="SMART" id="SM00823">
    <property type="entry name" value="PKS_PP"/>
    <property type="match status" value="1"/>
</dbReference>
<evidence type="ECO:0000256" key="2">
    <source>
        <dbReference type="ARBA" id="ARBA00022450"/>
    </source>
</evidence>
<dbReference type="Gene3D" id="2.30.38.10">
    <property type="entry name" value="Luciferase, Domain 3"/>
    <property type="match status" value="2"/>
</dbReference>
<keyword evidence="3" id="KW-0597">Phosphoprotein</keyword>
<dbReference type="InterPro" id="IPR009081">
    <property type="entry name" value="PP-bd_ACP"/>
</dbReference>
<dbReference type="InterPro" id="IPR023213">
    <property type="entry name" value="CAT-like_dom_sf"/>
</dbReference>
<dbReference type="Gene3D" id="3.40.50.980">
    <property type="match status" value="4"/>
</dbReference>
<protein>
    <submittedName>
        <fullName evidence="5">Amino acid adenylation domain-containing protein</fullName>
    </submittedName>
</protein>
<organism evidence="5 6">
    <name type="scientific">Marinobacter qingdaonensis</name>
    <dbReference type="NCBI Taxonomy" id="3108486"/>
    <lineage>
        <taxon>Bacteria</taxon>
        <taxon>Pseudomonadati</taxon>
        <taxon>Pseudomonadota</taxon>
        <taxon>Gammaproteobacteria</taxon>
        <taxon>Pseudomonadales</taxon>
        <taxon>Marinobacteraceae</taxon>
        <taxon>Marinobacter</taxon>
    </lineage>
</organism>
<dbReference type="Pfam" id="PF00550">
    <property type="entry name" value="PP-binding"/>
    <property type="match status" value="2"/>
</dbReference>
<comment type="cofactor">
    <cofactor evidence="1">
        <name>pantetheine 4'-phosphate</name>
        <dbReference type="ChEBI" id="CHEBI:47942"/>
    </cofactor>
</comment>
<sequence>MNTAVLKYVDRHDPFQFGNLEGTIVSTESQREVWLAAQFGDEASAAFNESVFINLKGPVNLMALTRALDALWQRHQAMRGCFSNDGEQMVIYQDRPAPILVHDFITLPEAEKQQQLDELARSAVTEAFDLFNGPLARLDVIQIDNTDTRVLLTLHHSICDGWSLYILASELGNLYSETVDSNNAPALEPPPRFSDYADWERSEYTESLREQSAAYWTARFASGIPTLDLPYDRPRPLSRSFAAYRLDTPLPMDLLKGLKTLAAKNSSTITTTLMAAFVGYLHRISGCADIVLGIPFAGQMAKQEHSLVGHCVNIIPLYIQVSAEDSFETLLRKTQQQMLEAFEHQYLTYGTLLQTLGVARDPSKPPLVSVIFNVDQANESDFHFAGLEAAFASNPRAYENFDLNLNITLSDRSAVMECTHNLQLWDTATMRQRMAELQLLMDEVLKAPDAPLGQHRLLTDEALALYREQWRSVHRDYDLDNTSLHGLVEAAAERFPDRIALVFEDHELTFRELDARANRLAHWLREQQVTADSIVPILMDRSIEMLVAINGILKAGGAYLPLDPDHPRDRLAFILEEVKARFVLTLSGLQPRVPDSVQSYALDGSDLPLDQFDDRRPECPFSPSQLAYVIYTSGSTGKPKGVLLEHRSICNHMLWMQEAFPLMPSDAVMLKTPYTFDVSLCELFLPLMVGCKLVIAKPGGHKDPDYLASLIRDQGISHIHFVPSLVYLFLDAYNQTNCPSVRRILLTGEAVSTELETRMLAAFPDAECWNLYGPTEAAVHASWWQCGRLISNHSVPIGTALPNTRLYVVDNHLHLLAPGLVGELLIAGIQVARGYMNRPELTADRFIQDPFSDAPFRAYRTGDLVKMRADGVLDYMGRNDFQVKLRGLRIELGEIESVILKFSGITQCAVLAREDRKNDQRLVAYLVSSADLGKQLQDLKEHIGHYLPEYMLPQHFIQLPTLPLTSSGKVDRKALPEPDRTLVPKSEFVLPATQTESELCALWADVLGLQSISVTENFFDAGGHSLLGTQMLSQIKSRYGISFGLGKLFEASSVRAMAKLIEQNSTSARKLPPIRQVDQEAIVYATPQQQVWFLHEEIVPDSHALTLPALFRFRGTLDVRALEQAFNTILQRHQILRANFINPQGEVEIVINHDRAIDLKPRSPADYGASDIQSLEEALREEAANGFDVGVDALFKVSLIRVGDQDHMLFLMIHHMVFDGWSFDLLLKEMCTLYNAYRQGLGNPLPALPVQFRDFAVWQREWLNSDVMDAHLDYWKTRLGGELPVLQLPTDFERPYAQPHRSEGVKFELDGTTVAGLEALAIRHQTTFFMVLLTLYVLMLHRFTRQSDLIINVPVYARNQDELSHLMGPMINVMVCRFKVTENPSLESLLTHVKDTLLEAIEHQDAPFDLLVRTINPTRDTSRNPIAQTLFNYQDVRNRQDQMDGIERFQINLDRVGVETDLDVWFKRHTDGLQAGFEYPVQLFERGTIEGFLSYFKDSAVALCEQQDDIRLESLVCANKEEKAMIAEWNQTEVAWSFNQGFLGEFQKQVNKQGDKPASVDDRRSLSYASLDQRANRLARFFAEQGVEAGDVVALLLPRDADLPATVMALWKLGAAYVPLDPVYPEERIRAILAVAQPKLLATTSDQQAARSAHSGLTVLMDQEQAAIDKQPTDPIPCALAPETLAYVIFTSGSTGVPKGVEISHGALHNFLLAVAREPGLKEQDRLLAITTLAFDISLLELFLPLSVGATVVIATAQDGSDPHRLIDLINEQAISTLQATPATWRLMLNAGFAPERPIKGLIGGEKLPPDLAESLLGCKVELWNMYGPTEATVWTSCHRVAEGKNGARPRILIGRPLANTQLHVLDDQGECLPLGVYGELWIGGAGLAQGYRANPEQTANRFVTTAKGERLYRTGDLARWTRDGQIEFGDRVDNQVKVRGYRIELEEIEVNLRSHPNVADAAVVVQDLGADDHRLIAHLTYAGDDEPTGTELRKYLRRFLPDYMMPQQFTAHDHLPLLPSGKVNRKLLTGMQPSSAARRVSHRAPTDTENGLMEIWKVLLKRDDFALEDQFLDVGGHSLLALKVIVEIEHAFGARLMPQDLWVNTLEQLANLIDQKRSQVDQEPEQPSTEKVRKTGRGVFRRLFGAS</sequence>
<keyword evidence="6" id="KW-1185">Reference proteome</keyword>
<dbReference type="InterPro" id="IPR045851">
    <property type="entry name" value="AMP-bd_C_sf"/>
</dbReference>
<dbReference type="SUPFAM" id="SSF47336">
    <property type="entry name" value="ACP-like"/>
    <property type="match status" value="2"/>
</dbReference>
<dbReference type="SUPFAM" id="SSF52777">
    <property type="entry name" value="CoA-dependent acyltransferases"/>
    <property type="match status" value="4"/>
</dbReference>
<dbReference type="EMBL" id="JAYDCJ010000003">
    <property type="protein sequence ID" value="MEA1081856.1"/>
    <property type="molecule type" value="Genomic_DNA"/>
</dbReference>
<dbReference type="Gene3D" id="3.30.559.10">
    <property type="entry name" value="Chloramphenicol acetyltransferase-like domain"/>
    <property type="match status" value="2"/>
</dbReference>
<dbReference type="InterPro" id="IPR025110">
    <property type="entry name" value="AMP-bd_C"/>
</dbReference>
<keyword evidence="2" id="KW-0596">Phosphopantetheine</keyword>
<reference evidence="5 6" key="1">
    <citation type="submission" date="2023-12" db="EMBL/GenBank/DDBJ databases">
        <title>Marinobacter qingdaonensis sp. nov., isolated from the intertidal sediment of Qingdao, PR China.</title>
        <authorList>
            <person name="Li Y."/>
        </authorList>
    </citation>
    <scope>NUCLEOTIDE SEQUENCE [LARGE SCALE GENOMIC DNA]</scope>
    <source>
        <strain evidence="5 6">ASW11-75</strain>
    </source>
</reference>
<dbReference type="PROSITE" id="PS00012">
    <property type="entry name" value="PHOSPHOPANTETHEINE"/>
    <property type="match status" value="2"/>
</dbReference>
<dbReference type="SUPFAM" id="SSF56801">
    <property type="entry name" value="Acetyl-CoA synthetase-like"/>
    <property type="match status" value="2"/>
</dbReference>
<accession>A0ABU5P1C9</accession>
<evidence type="ECO:0000256" key="1">
    <source>
        <dbReference type="ARBA" id="ARBA00001957"/>
    </source>
</evidence>
<proteinExistence type="predicted"/>
<dbReference type="InterPro" id="IPR020845">
    <property type="entry name" value="AMP-binding_CS"/>
</dbReference>
<dbReference type="InterPro" id="IPR000873">
    <property type="entry name" value="AMP-dep_synth/lig_dom"/>
</dbReference>
<dbReference type="Pfam" id="PF00501">
    <property type="entry name" value="AMP-binding"/>
    <property type="match status" value="2"/>
</dbReference>
<gene>
    <name evidence="5" type="ORF">U5822_14365</name>
</gene>
<dbReference type="RefSeq" id="WP_322856297.1">
    <property type="nucleotide sequence ID" value="NZ_JAYDCJ010000003.1"/>
</dbReference>
<dbReference type="Gene3D" id="3.30.559.30">
    <property type="entry name" value="Nonribosomal peptide synthetase, condensation domain"/>
    <property type="match status" value="2"/>
</dbReference>
<evidence type="ECO:0000256" key="3">
    <source>
        <dbReference type="ARBA" id="ARBA00022553"/>
    </source>
</evidence>
<dbReference type="NCBIfam" id="TIGR01733">
    <property type="entry name" value="AA-adenyl-dom"/>
    <property type="match status" value="2"/>
</dbReference>
<feature type="domain" description="Carrier" evidence="4">
    <location>
        <begin position="2044"/>
        <end position="2121"/>
    </location>
</feature>
<dbReference type="PANTHER" id="PTHR45527">
    <property type="entry name" value="NONRIBOSOMAL PEPTIDE SYNTHETASE"/>
    <property type="match status" value="1"/>
</dbReference>
<name>A0ABU5P1C9_9GAMM</name>
<dbReference type="Gene3D" id="3.30.300.30">
    <property type="match status" value="2"/>
</dbReference>